<dbReference type="Gene3D" id="3.90.190.10">
    <property type="entry name" value="Protein tyrosine phosphatase superfamily"/>
    <property type="match status" value="1"/>
</dbReference>
<dbReference type="AlphaFoldDB" id="A0AAD9NES3"/>
<accession>A0AAD9NES3</accession>
<dbReference type="SUPFAM" id="SSF52799">
    <property type="entry name" value="(Phosphotyrosine protein) phosphatases II"/>
    <property type="match status" value="1"/>
</dbReference>
<feature type="non-terminal residue" evidence="2">
    <location>
        <position position="1"/>
    </location>
</feature>
<dbReference type="InterPro" id="IPR029021">
    <property type="entry name" value="Prot-tyrosine_phosphatase-like"/>
</dbReference>
<dbReference type="InterPro" id="IPR050348">
    <property type="entry name" value="Protein-Tyr_Phosphatase"/>
</dbReference>
<evidence type="ECO:0000259" key="1">
    <source>
        <dbReference type="PROSITE" id="PS50055"/>
    </source>
</evidence>
<feature type="domain" description="Tyrosine-protein phosphatase" evidence="1">
    <location>
        <begin position="23"/>
        <end position="63"/>
    </location>
</feature>
<dbReference type="Proteomes" id="UP001208570">
    <property type="component" value="Unassembled WGS sequence"/>
</dbReference>
<name>A0AAD9NES3_9ANNE</name>
<comment type="caution">
    <text evidence="2">The sequence shown here is derived from an EMBL/GenBank/DDBJ whole genome shotgun (WGS) entry which is preliminary data.</text>
</comment>
<dbReference type="PANTHER" id="PTHR19134">
    <property type="entry name" value="RECEPTOR-TYPE TYROSINE-PROTEIN PHOSPHATASE"/>
    <property type="match status" value="1"/>
</dbReference>
<gene>
    <name evidence="2" type="ORF">LSH36_62g01025</name>
</gene>
<dbReference type="PANTHER" id="PTHR19134:SF449">
    <property type="entry name" value="TYROSINE-PROTEIN PHOSPHATASE 1"/>
    <property type="match status" value="1"/>
</dbReference>
<organism evidence="2 3">
    <name type="scientific">Paralvinella palmiformis</name>
    <dbReference type="NCBI Taxonomy" id="53620"/>
    <lineage>
        <taxon>Eukaryota</taxon>
        <taxon>Metazoa</taxon>
        <taxon>Spiralia</taxon>
        <taxon>Lophotrochozoa</taxon>
        <taxon>Annelida</taxon>
        <taxon>Polychaeta</taxon>
        <taxon>Sedentaria</taxon>
        <taxon>Canalipalpata</taxon>
        <taxon>Terebellida</taxon>
        <taxon>Terebelliformia</taxon>
        <taxon>Alvinellidae</taxon>
        <taxon>Paralvinella</taxon>
    </lineage>
</organism>
<keyword evidence="3" id="KW-1185">Reference proteome</keyword>
<dbReference type="EMBL" id="JAODUP010000062">
    <property type="protein sequence ID" value="KAK2164529.1"/>
    <property type="molecule type" value="Genomic_DNA"/>
</dbReference>
<reference evidence="2" key="1">
    <citation type="journal article" date="2023" name="Mol. Biol. Evol.">
        <title>Third-Generation Sequencing Reveals the Adaptive Role of the Epigenome in Three Deep-Sea Polychaetes.</title>
        <authorList>
            <person name="Perez M."/>
            <person name="Aroh O."/>
            <person name="Sun Y."/>
            <person name="Lan Y."/>
            <person name="Juniper S.K."/>
            <person name="Young C.R."/>
            <person name="Angers B."/>
            <person name="Qian P.Y."/>
        </authorList>
    </citation>
    <scope>NUCLEOTIDE SEQUENCE</scope>
    <source>
        <strain evidence="2">P08H-3</strain>
    </source>
</reference>
<sequence length="72" mass="8441">ITDLYELGLETKRFNNFFMFQGINLDKEYIATQGPPKITIQDFWQMVWQEDANRIVMLANLSENGRVGMILL</sequence>
<protein>
    <recommendedName>
        <fullName evidence="1">Tyrosine-protein phosphatase domain-containing protein</fullName>
    </recommendedName>
</protein>
<proteinExistence type="predicted"/>
<dbReference type="PROSITE" id="PS50055">
    <property type="entry name" value="TYR_PHOSPHATASE_PTP"/>
    <property type="match status" value="1"/>
</dbReference>
<dbReference type="InterPro" id="IPR000242">
    <property type="entry name" value="PTP_cat"/>
</dbReference>
<evidence type="ECO:0000313" key="2">
    <source>
        <dbReference type="EMBL" id="KAK2164529.1"/>
    </source>
</evidence>
<dbReference type="Pfam" id="PF00102">
    <property type="entry name" value="Y_phosphatase"/>
    <property type="match status" value="1"/>
</dbReference>
<dbReference type="GO" id="GO:0004725">
    <property type="term" value="F:protein tyrosine phosphatase activity"/>
    <property type="evidence" value="ECO:0007669"/>
    <property type="project" value="InterPro"/>
</dbReference>
<evidence type="ECO:0000313" key="3">
    <source>
        <dbReference type="Proteomes" id="UP001208570"/>
    </source>
</evidence>